<dbReference type="Proteomes" id="UP000623967">
    <property type="component" value="Unassembled WGS sequence"/>
</dbReference>
<evidence type="ECO:0000313" key="2">
    <source>
        <dbReference type="Proteomes" id="UP000623967"/>
    </source>
</evidence>
<proteinExistence type="predicted"/>
<keyword evidence="2" id="KW-1185">Reference proteome</keyword>
<gene>
    <name evidence="1" type="ORF">JK635_04290</name>
</gene>
<protein>
    <submittedName>
        <fullName evidence="1">Uncharacterized protein</fullName>
    </submittedName>
</protein>
<accession>A0ABS1TME4</accession>
<dbReference type="EMBL" id="JAESWB010000028">
    <property type="protein sequence ID" value="MBL4951461.1"/>
    <property type="molecule type" value="Genomic_DNA"/>
</dbReference>
<sequence>MLAALAGWLAYHAMVFQVPVAQGYREAASLAQAHTPPGANVLISAHRDGSFIFNMRADGKRRDIGTRRADKLFVEINIMRQLGIRDRELNQDAILKILNDQNIAVVVAQTGYLADQPSMQQFERLLESGGAFSIVGRVPLRGDLRKDERELVVYARK</sequence>
<name>A0ABS1TME4_9BACI</name>
<comment type="caution">
    <text evidence="1">The sequence shown here is derived from an EMBL/GenBank/DDBJ whole genome shotgun (WGS) entry which is preliminary data.</text>
</comment>
<evidence type="ECO:0000313" key="1">
    <source>
        <dbReference type="EMBL" id="MBL4951461.1"/>
    </source>
</evidence>
<organism evidence="1 2">
    <name type="scientific">Neobacillus paridis</name>
    <dbReference type="NCBI Taxonomy" id="2803862"/>
    <lineage>
        <taxon>Bacteria</taxon>
        <taxon>Bacillati</taxon>
        <taxon>Bacillota</taxon>
        <taxon>Bacilli</taxon>
        <taxon>Bacillales</taxon>
        <taxon>Bacillaceae</taxon>
        <taxon>Neobacillus</taxon>
    </lineage>
</organism>
<reference evidence="1 2" key="1">
    <citation type="submission" date="2021-01" db="EMBL/GenBank/DDBJ databases">
        <title>Genome public.</title>
        <authorList>
            <person name="Liu C."/>
            <person name="Sun Q."/>
        </authorList>
    </citation>
    <scope>NUCLEOTIDE SEQUENCE [LARGE SCALE GENOMIC DNA]</scope>
    <source>
        <strain evidence="1 2">YIM B02564</strain>
    </source>
</reference>